<dbReference type="InParanoid" id="A0A2K3D401"/>
<keyword evidence="1" id="KW-0732">Signal</keyword>
<sequence>MVSSNARQAVRLAAALLPMLLVLAPIGRAVRSSTESRYSRFFFSATTNEVDGCITKWSLNMLGLLTENTDQTAGLDRYAAVTGSVSRSGANCLQPTSRSIDSSVTVSPTAGLQKFNVGYNASHMTLRGLVNVSYTCEVFGADCGWFRGGFTVDADCSVFLYASPKTTTVEYTGSTKVTTSSSFANCGISAPGLAFNPSPYISLRYGDLVLDWTKLVSIDNVAFVSYYTKTFIMDAPAHRRVLA</sequence>
<keyword evidence="3" id="KW-1185">Reference proteome</keyword>
<feature type="chain" id="PRO_5014381006" description="Pherophorin domain-containing protein" evidence="1">
    <location>
        <begin position="30"/>
        <end position="243"/>
    </location>
</feature>
<evidence type="ECO:0000313" key="3">
    <source>
        <dbReference type="Proteomes" id="UP000006906"/>
    </source>
</evidence>
<dbReference type="AlphaFoldDB" id="A0A2K3D401"/>
<evidence type="ECO:0000256" key="1">
    <source>
        <dbReference type="SAM" id="SignalP"/>
    </source>
</evidence>
<proteinExistence type="predicted"/>
<protein>
    <recommendedName>
        <fullName evidence="4">Pherophorin domain-containing protein</fullName>
    </recommendedName>
</protein>
<evidence type="ECO:0008006" key="4">
    <source>
        <dbReference type="Google" id="ProtNLM"/>
    </source>
</evidence>
<gene>
    <name evidence="2" type="ORF">CHLRE_12g518750v5</name>
</gene>
<evidence type="ECO:0000313" key="2">
    <source>
        <dbReference type="EMBL" id="PNW75241.1"/>
    </source>
</evidence>
<feature type="signal peptide" evidence="1">
    <location>
        <begin position="1"/>
        <end position="29"/>
    </location>
</feature>
<dbReference type="GeneID" id="66055580"/>
<dbReference type="RefSeq" id="XP_042918445.1">
    <property type="nucleotide sequence ID" value="XM_043068350.1"/>
</dbReference>
<organism evidence="2 3">
    <name type="scientific">Chlamydomonas reinhardtii</name>
    <name type="common">Chlamydomonas smithii</name>
    <dbReference type="NCBI Taxonomy" id="3055"/>
    <lineage>
        <taxon>Eukaryota</taxon>
        <taxon>Viridiplantae</taxon>
        <taxon>Chlorophyta</taxon>
        <taxon>core chlorophytes</taxon>
        <taxon>Chlorophyceae</taxon>
        <taxon>CS clade</taxon>
        <taxon>Chlamydomonadales</taxon>
        <taxon>Chlamydomonadaceae</taxon>
        <taxon>Chlamydomonas</taxon>
    </lineage>
</organism>
<dbReference type="Proteomes" id="UP000006906">
    <property type="component" value="Chromosome 12"/>
</dbReference>
<dbReference type="OrthoDB" id="10374279at2759"/>
<reference evidence="2 3" key="1">
    <citation type="journal article" date="2007" name="Science">
        <title>The Chlamydomonas genome reveals the evolution of key animal and plant functions.</title>
        <authorList>
            <person name="Merchant S.S."/>
            <person name="Prochnik S.E."/>
            <person name="Vallon O."/>
            <person name="Harris E.H."/>
            <person name="Karpowicz S.J."/>
            <person name="Witman G.B."/>
            <person name="Terry A."/>
            <person name="Salamov A."/>
            <person name="Fritz-Laylin L.K."/>
            <person name="Marechal-Drouard L."/>
            <person name="Marshall W.F."/>
            <person name="Qu L.H."/>
            <person name="Nelson D.R."/>
            <person name="Sanderfoot A.A."/>
            <person name="Spalding M.H."/>
            <person name="Kapitonov V.V."/>
            <person name="Ren Q."/>
            <person name="Ferris P."/>
            <person name="Lindquist E."/>
            <person name="Shapiro H."/>
            <person name="Lucas S.M."/>
            <person name="Grimwood J."/>
            <person name="Schmutz J."/>
            <person name="Cardol P."/>
            <person name="Cerutti H."/>
            <person name="Chanfreau G."/>
            <person name="Chen C.L."/>
            <person name="Cognat V."/>
            <person name="Croft M.T."/>
            <person name="Dent R."/>
            <person name="Dutcher S."/>
            <person name="Fernandez E."/>
            <person name="Fukuzawa H."/>
            <person name="Gonzalez-Ballester D."/>
            <person name="Gonzalez-Halphen D."/>
            <person name="Hallmann A."/>
            <person name="Hanikenne M."/>
            <person name="Hippler M."/>
            <person name="Inwood W."/>
            <person name="Jabbari K."/>
            <person name="Kalanon M."/>
            <person name="Kuras R."/>
            <person name="Lefebvre P.A."/>
            <person name="Lemaire S.D."/>
            <person name="Lobanov A.V."/>
            <person name="Lohr M."/>
            <person name="Manuell A."/>
            <person name="Meier I."/>
            <person name="Mets L."/>
            <person name="Mittag M."/>
            <person name="Mittelmeier T."/>
            <person name="Moroney J.V."/>
            <person name="Moseley J."/>
            <person name="Napoli C."/>
            <person name="Nedelcu A.M."/>
            <person name="Niyogi K."/>
            <person name="Novoselov S.V."/>
            <person name="Paulsen I.T."/>
            <person name="Pazour G."/>
            <person name="Purton S."/>
            <person name="Ral J.P."/>
            <person name="Riano-Pachon D.M."/>
            <person name="Riekhof W."/>
            <person name="Rymarquis L."/>
            <person name="Schroda M."/>
            <person name="Stern D."/>
            <person name="Umen J."/>
            <person name="Willows R."/>
            <person name="Wilson N."/>
            <person name="Zimmer S.L."/>
            <person name="Allmer J."/>
            <person name="Balk J."/>
            <person name="Bisova K."/>
            <person name="Chen C.J."/>
            <person name="Elias M."/>
            <person name="Gendler K."/>
            <person name="Hauser C."/>
            <person name="Lamb M.R."/>
            <person name="Ledford H."/>
            <person name="Long J.C."/>
            <person name="Minagawa J."/>
            <person name="Page M.D."/>
            <person name="Pan J."/>
            <person name="Pootakham W."/>
            <person name="Roje S."/>
            <person name="Rose A."/>
            <person name="Stahlberg E."/>
            <person name="Terauchi A.M."/>
            <person name="Yang P."/>
            <person name="Ball S."/>
            <person name="Bowler C."/>
            <person name="Dieckmann C.L."/>
            <person name="Gladyshev V.N."/>
            <person name="Green P."/>
            <person name="Jorgensen R."/>
            <person name="Mayfield S."/>
            <person name="Mueller-Roeber B."/>
            <person name="Rajamani S."/>
            <person name="Sayre R.T."/>
            <person name="Brokstein P."/>
            <person name="Dubchak I."/>
            <person name="Goodstein D."/>
            <person name="Hornick L."/>
            <person name="Huang Y.W."/>
            <person name="Jhaveri J."/>
            <person name="Luo Y."/>
            <person name="Martinez D."/>
            <person name="Ngau W.C."/>
            <person name="Otillar B."/>
            <person name="Poliakov A."/>
            <person name="Porter A."/>
            <person name="Szajkowski L."/>
            <person name="Werner G."/>
            <person name="Zhou K."/>
            <person name="Grigoriev I.V."/>
            <person name="Rokhsar D.S."/>
            <person name="Grossman A.R."/>
        </authorList>
    </citation>
    <scope>NUCLEOTIDE SEQUENCE [LARGE SCALE GENOMIC DNA]</scope>
    <source>
        <strain evidence="3">CC-503</strain>
    </source>
</reference>
<dbReference type="KEGG" id="cre:CHLRE_12g518750v5"/>
<accession>A0A2K3D401</accession>
<dbReference type="EMBL" id="CM008973">
    <property type="protein sequence ID" value="PNW75241.1"/>
    <property type="molecule type" value="Genomic_DNA"/>
</dbReference>
<dbReference type="Gramene" id="PNW75241">
    <property type="protein sequence ID" value="PNW75241"/>
    <property type="gene ID" value="CHLRE_12g518750v5"/>
</dbReference>
<name>A0A2K3D401_CHLRE</name>